<dbReference type="SUPFAM" id="SSF47413">
    <property type="entry name" value="lambda repressor-like DNA-binding domains"/>
    <property type="match status" value="1"/>
</dbReference>
<evidence type="ECO:0000256" key="2">
    <source>
        <dbReference type="ARBA" id="ARBA00023125"/>
    </source>
</evidence>
<dbReference type="GO" id="GO:0003700">
    <property type="term" value="F:DNA-binding transcription factor activity"/>
    <property type="evidence" value="ECO:0007669"/>
    <property type="project" value="TreeGrafter"/>
</dbReference>
<dbReference type="STRING" id="1798692.A3G00_04550"/>
<dbReference type="PANTHER" id="PTHR46797:SF23">
    <property type="entry name" value="HTH-TYPE TRANSCRIPTIONAL REGULATOR SUTR"/>
    <property type="match status" value="1"/>
</dbReference>
<feature type="domain" description="HTH cro/C1-type" evidence="4">
    <location>
        <begin position="12"/>
        <end position="66"/>
    </location>
</feature>
<organism evidence="5 6">
    <name type="scientific">Candidatus Magasanikbacteria bacterium RIFCSPLOWO2_12_FULL_43_12</name>
    <dbReference type="NCBI Taxonomy" id="1798692"/>
    <lineage>
        <taxon>Bacteria</taxon>
        <taxon>Candidatus Magasanikiibacteriota</taxon>
    </lineage>
</organism>
<dbReference type="AlphaFoldDB" id="A0A1F6MW99"/>
<dbReference type="PANTHER" id="PTHR46797">
    <property type="entry name" value="HTH-TYPE TRANSCRIPTIONAL REGULATOR"/>
    <property type="match status" value="1"/>
</dbReference>
<dbReference type="EMBL" id="MFQN01000002">
    <property type="protein sequence ID" value="OGH75770.1"/>
    <property type="molecule type" value="Genomic_DNA"/>
</dbReference>
<dbReference type="PROSITE" id="PS50943">
    <property type="entry name" value="HTH_CROC1"/>
    <property type="match status" value="1"/>
</dbReference>
<gene>
    <name evidence="5" type="ORF">A3G00_04550</name>
</gene>
<evidence type="ECO:0000313" key="6">
    <source>
        <dbReference type="Proteomes" id="UP000178347"/>
    </source>
</evidence>
<dbReference type="SMART" id="SM00530">
    <property type="entry name" value="HTH_XRE"/>
    <property type="match status" value="1"/>
</dbReference>
<comment type="caution">
    <text evidence="5">The sequence shown here is derived from an EMBL/GenBank/DDBJ whole genome shotgun (WGS) entry which is preliminary data.</text>
</comment>
<dbReference type="CDD" id="cd00093">
    <property type="entry name" value="HTH_XRE"/>
    <property type="match status" value="1"/>
</dbReference>
<keyword evidence="2 5" id="KW-0238">DNA-binding</keyword>
<dbReference type="Pfam" id="PF01381">
    <property type="entry name" value="HTH_3"/>
    <property type="match status" value="1"/>
</dbReference>
<protein>
    <submittedName>
        <fullName evidence="5">DNA-binding protein</fullName>
    </submittedName>
</protein>
<accession>A0A1F6MW99</accession>
<evidence type="ECO:0000313" key="5">
    <source>
        <dbReference type="EMBL" id="OGH75770.1"/>
    </source>
</evidence>
<reference evidence="5 6" key="1">
    <citation type="journal article" date="2016" name="Nat. Commun.">
        <title>Thousands of microbial genomes shed light on interconnected biogeochemical processes in an aquifer system.</title>
        <authorList>
            <person name="Anantharaman K."/>
            <person name="Brown C.T."/>
            <person name="Hug L.A."/>
            <person name="Sharon I."/>
            <person name="Castelle C.J."/>
            <person name="Probst A.J."/>
            <person name="Thomas B.C."/>
            <person name="Singh A."/>
            <person name="Wilkins M.J."/>
            <person name="Karaoz U."/>
            <person name="Brodie E.L."/>
            <person name="Williams K.H."/>
            <person name="Hubbard S.S."/>
            <person name="Banfield J.F."/>
        </authorList>
    </citation>
    <scope>NUCLEOTIDE SEQUENCE [LARGE SCALE GENOMIC DNA]</scope>
</reference>
<evidence type="ECO:0000256" key="3">
    <source>
        <dbReference type="ARBA" id="ARBA00023163"/>
    </source>
</evidence>
<dbReference type="GO" id="GO:0003677">
    <property type="term" value="F:DNA binding"/>
    <property type="evidence" value="ECO:0007669"/>
    <property type="project" value="UniProtKB-KW"/>
</dbReference>
<evidence type="ECO:0000256" key="1">
    <source>
        <dbReference type="ARBA" id="ARBA00023015"/>
    </source>
</evidence>
<name>A0A1F6MW99_9BACT</name>
<dbReference type="Proteomes" id="UP000178347">
    <property type="component" value="Unassembled WGS sequence"/>
</dbReference>
<evidence type="ECO:0000259" key="4">
    <source>
        <dbReference type="PROSITE" id="PS50943"/>
    </source>
</evidence>
<dbReference type="GO" id="GO:0005829">
    <property type="term" value="C:cytosol"/>
    <property type="evidence" value="ECO:0007669"/>
    <property type="project" value="TreeGrafter"/>
</dbReference>
<sequence>MTTISQKLGDNIRKIREEKGMSQADICRITEMDRGYISRVENGSKNPTISNLEKIAKALGVKPDELLK</sequence>
<dbReference type="InterPro" id="IPR001387">
    <property type="entry name" value="Cro/C1-type_HTH"/>
</dbReference>
<dbReference type="Gene3D" id="1.10.260.40">
    <property type="entry name" value="lambda repressor-like DNA-binding domains"/>
    <property type="match status" value="1"/>
</dbReference>
<dbReference type="InterPro" id="IPR010982">
    <property type="entry name" value="Lambda_DNA-bd_dom_sf"/>
</dbReference>
<keyword evidence="1" id="KW-0805">Transcription regulation</keyword>
<keyword evidence="3" id="KW-0804">Transcription</keyword>
<dbReference type="InterPro" id="IPR050807">
    <property type="entry name" value="TransReg_Diox_bact_type"/>
</dbReference>
<proteinExistence type="predicted"/>